<dbReference type="PANTHER" id="PTHR21547">
    <property type="entry name" value="CLUSTERIN ASSOCIATED PROTEIN 1"/>
    <property type="match status" value="1"/>
</dbReference>
<dbReference type="EMBL" id="NCKV01001144">
    <property type="protein sequence ID" value="RWS28939.1"/>
    <property type="molecule type" value="Genomic_DNA"/>
</dbReference>
<evidence type="ECO:0000256" key="5">
    <source>
        <dbReference type="ARBA" id="ARBA00023069"/>
    </source>
</evidence>
<dbReference type="GO" id="GO:0060271">
    <property type="term" value="P:cilium assembly"/>
    <property type="evidence" value="ECO:0007669"/>
    <property type="project" value="TreeGrafter"/>
</dbReference>
<gene>
    <name evidence="8" type="ORF">B4U80_04825</name>
</gene>
<evidence type="ECO:0000256" key="7">
    <source>
        <dbReference type="SAM" id="Coils"/>
    </source>
</evidence>
<dbReference type="GO" id="GO:0005815">
    <property type="term" value="C:microtubule organizing center"/>
    <property type="evidence" value="ECO:0007669"/>
    <property type="project" value="TreeGrafter"/>
</dbReference>
<comment type="caution">
    <text evidence="8">The sequence shown here is derived from an EMBL/GenBank/DDBJ whole genome shotgun (WGS) entry which is preliminary data.</text>
</comment>
<organism evidence="8 9">
    <name type="scientific">Leptotrombidium deliense</name>
    <dbReference type="NCBI Taxonomy" id="299467"/>
    <lineage>
        <taxon>Eukaryota</taxon>
        <taxon>Metazoa</taxon>
        <taxon>Ecdysozoa</taxon>
        <taxon>Arthropoda</taxon>
        <taxon>Chelicerata</taxon>
        <taxon>Arachnida</taxon>
        <taxon>Acari</taxon>
        <taxon>Acariformes</taxon>
        <taxon>Trombidiformes</taxon>
        <taxon>Prostigmata</taxon>
        <taxon>Anystina</taxon>
        <taxon>Parasitengona</taxon>
        <taxon>Trombiculoidea</taxon>
        <taxon>Trombiculidae</taxon>
        <taxon>Leptotrombidium</taxon>
    </lineage>
</organism>
<dbReference type="Proteomes" id="UP000288716">
    <property type="component" value="Unassembled WGS sequence"/>
</dbReference>
<dbReference type="PANTHER" id="PTHR21547:SF0">
    <property type="entry name" value="CLUSTERIN-ASSOCIATED PROTEIN 1"/>
    <property type="match status" value="1"/>
</dbReference>
<sequence>MSYRELRNFAEILRVLGYSRLVSVENFRKPNFPLIAEILQWLTLRYDPTLELSIDIETEQDRVIFIKTSAQLIVSEPNFDETNTILYFHLILLFFIYFCATKAHIKLNTKKLYLADGHAVQELLKMASLLYEAAKSSEVIEENATFSENQALTDSTLIVKKSELKKCRQIASEITQKGVNLYDSLMKEMELREQRNNVLSRQLKIAQVETGLKNAITDLEKLIETVNNKIDNVASDEANLDSKIEKKQSELLRYQKRLQTLKSIRQYLKESSFENFVQFHMAIILQEPTVDSVFTICDRVY</sequence>
<keyword evidence="3" id="KW-0970">Cilium biogenesis/degradation</keyword>
<evidence type="ECO:0000256" key="2">
    <source>
        <dbReference type="ARBA" id="ARBA00008340"/>
    </source>
</evidence>
<feature type="coiled-coil region" evidence="7">
    <location>
        <begin position="212"/>
        <end position="264"/>
    </location>
</feature>
<evidence type="ECO:0000256" key="4">
    <source>
        <dbReference type="ARBA" id="ARBA00023054"/>
    </source>
</evidence>
<dbReference type="AlphaFoldDB" id="A0A443SN35"/>
<comment type="subcellular location">
    <subcellularLocation>
        <location evidence="1">Cell projection</location>
        <location evidence="1">Cilium</location>
    </subcellularLocation>
</comment>
<evidence type="ECO:0000256" key="3">
    <source>
        <dbReference type="ARBA" id="ARBA00022794"/>
    </source>
</evidence>
<evidence type="ECO:0000256" key="6">
    <source>
        <dbReference type="ARBA" id="ARBA00023273"/>
    </source>
</evidence>
<dbReference type="STRING" id="299467.A0A443SN35"/>
<keyword evidence="9" id="KW-1185">Reference proteome</keyword>
<name>A0A443SN35_9ACAR</name>
<dbReference type="OrthoDB" id="438545at2759"/>
<accession>A0A443SN35</accession>
<dbReference type="VEuPathDB" id="VectorBase:LDEU003100"/>
<evidence type="ECO:0000313" key="8">
    <source>
        <dbReference type="EMBL" id="RWS28939.1"/>
    </source>
</evidence>
<proteinExistence type="inferred from homology"/>
<evidence type="ECO:0000256" key="1">
    <source>
        <dbReference type="ARBA" id="ARBA00004138"/>
    </source>
</evidence>
<keyword evidence="4 7" id="KW-0175">Coiled coil</keyword>
<keyword evidence="5" id="KW-0969">Cilium</keyword>
<reference evidence="8 9" key="1">
    <citation type="journal article" date="2018" name="Gigascience">
        <title>Genomes of trombidid mites reveal novel predicted allergens and laterally-transferred genes associated with secondary metabolism.</title>
        <authorList>
            <person name="Dong X."/>
            <person name="Chaisiri K."/>
            <person name="Xia D."/>
            <person name="Armstrong S.D."/>
            <person name="Fang Y."/>
            <person name="Donnelly M.J."/>
            <person name="Kadowaki T."/>
            <person name="McGarry J.W."/>
            <person name="Darby A.C."/>
            <person name="Makepeace B.L."/>
        </authorList>
    </citation>
    <scope>NUCLEOTIDE SEQUENCE [LARGE SCALE GENOMIC DNA]</scope>
    <source>
        <strain evidence="8">UoL-UT</strain>
    </source>
</reference>
<evidence type="ECO:0000313" key="9">
    <source>
        <dbReference type="Proteomes" id="UP000288716"/>
    </source>
</evidence>
<protein>
    <submittedName>
        <fullName evidence="8">Clusterin-associated protein 1-like protein</fullName>
    </submittedName>
</protein>
<dbReference type="GO" id="GO:0030992">
    <property type="term" value="C:intraciliary transport particle B"/>
    <property type="evidence" value="ECO:0007669"/>
    <property type="project" value="TreeGrafter"/>
</dbReference>
<comment type="similarity">
    <text evidence="2">Belongs to the CLUAP1 family.</text>
</comment>
<dbReference type="Pfam" id="PF10234">
    <property type="entry name" value="Cluap1"/>
    <property type="match status" value="2"/>
</dbReference>
<dbReference type="InterPro" id="IPR019366">
    <property type="entry name" value="Clusterin-associated_protein-1"/>
</dbReference>
<dbReference type="GO" id="GO:0005929">
    <property type="term" value="C:cilium"/>
    <property type="evidence" value="ECO:0007669"/>
    <property type="project" value="UniProtKB-SubCell"/>
</dbReference>
<keyword evidence="6" id="KW-0966">Cell projection</keyword>